<gene>
    <name evidence="1" type="ORF">FYJ76_14340</name>
</gene>
<sequence>MFLNHLNAVEYGVRLLKGWSVKRGSTGASAVKSRMSAAFNVMGSEVSLKTITLPVTIKGRDQHEAAARLSAWEAALAGGKVELQLPDGFLYDAYLKSCGEPSYDLPWLISNTYVLEGVQRGPLLSLKAQPDVPFTVKGTAPRIGCRIAATVPDGADSFSMAGVTFTGVAAGDMLCIDGLTIRVLVNGAPGLQKCDIIEWPYLKPGLNTVPGDSAMTVDYYPIYY</sequence>
<dbReference type="RefSeq" id="WP_119980897.1">
    <property type="nucleotide sequence ID" value="NZ_CAOJUJ010000024.1"/>
</dbReference>
<comment type="caution">
    <text evidence="1">The sequence shown here is derived from an EMBL/GenBank/DDBJ whole genome shotgun (WGS) entry which is preliminary data.</text>
</comment>
<organism evidence="1 2">
    <name type="scientific">Ruthenibacterium lactatiformans</name>
    <dbReference type="NCBI Taxonomy" id="1550024"/>
    <lineage>
        <taxon>Bacteria</taxon>
        <taxon>Bacillati</taxon>
        <taxon>Bacillota</taxon>
        <taxon>Clostridia</taxon>
        <taxon>Eubacteriales</taxon>
        <taxon>Oscillospiraceae</taxon>
        <taxon>Ruthenibacterium</taxon>
    </lineage>
</organism>
<evidence type="ECO:0000313" key="2">
    <source>
        <dbReference type="Proteomes" id="UP000431913"/>
    </source>
</evidence>
<evidence type="ECO:0008006" key="3">
    <source>
        <dbReference type="Google" id="ProtNLM"/>
    </source>
</evidence>
<proteinExistence type="predicted"/>
<accession>A0A6I2U7W8</accession>
<evidence type="ECO:0000313" key="1">
    <source>
        <dbReference type="EMBL" id="MST93096.1"/>
    </source>
</evidence>
<protein>
    <recommendedName>
        <fullName evidence="3">Phage tail protein</fullName>
    </recommendedName>
</protein>
<reference evidence="1 2" key="1">
    <citation type="submission" date="2019-08" db="EMBL/GenBank/DDBJ databases">
        <title>In-depth cultivation of the pig gut microbiome towards novel bacterial diversity and tailored functional studies.</title>
        <authorList>
            <person name="Wylensek D."/>
            <person name="Hitch T.C.A."/>
            <person name="Clavel T."/>
        </authorList>
    </citation>
    <scope>NUCLEOTIDE SEQUENCE [LARGE SCALE GENOMIC DNA]</scope>
    <source>
        <strain evidence="1 2">WCA3-601-WT-6J</strain>
    </source>
</reference>
<name>A0A6I2U7W8_9FIRM</name>
<dbReference type="EMBL" id="VUNJ01000019">
    <property type="protein sequence ID" value="MST93096.1"/>
    <property type="molecule type" value="Genomic_DNA"/>
</dbReference>
<dbReference type="AlphaFoldDB" id="A0A6I2U7W8"/>
<dbReference type="Proteomes" id="UP000431913">
    <property type="component" value="Unassembled WGS sequence"/>
</dbReference>